<evidence type="ECO:0000256" key="1">
    <source>
        <dbReference type="SAM" id="MobiDB-lite"/>
    </source>
</evidence>
<dbReference type="Proteomes" id="UP001556692">
    <property type="component" value="Unassembled WGS sequence"/>
</dbReference>
<dbReference type="InterPro" id="IPR021139">
    <property type="entry name" value="NYN"/>
</dbReference>
<accession>A0ABV3SDT9</accession>
<evidence type="ECO:0000259" key="2">
    <source>
        <dbReference type="Pfam" id="PF01936"/>
    </source>
</evidence>
<gene>
    <name evidence="3" type="ORF">ABGN05_04115</name>
</gene>
<feature type="region of interest" description="Disordered" evidence="1">
    <location>
        <begin position="207"/>
        <end position="237"/>
    </location>
</feature>
<dbReference type="CDD" id="cd11297">
    <property type="entry name" value="PIN_LabA-like_N_1"/>
    <property type="match status" value="1"/>
</dbReference>
<dbReference type="RefSeq" id="WP_367952712.1">
    <property type="nucleotide sequence ID" value="NZ_JBDPGJ010000001.1"/>
</dbReference>
<organism evidence="3 4">
    <name type="scientific">Aquibium pacificus</name>
    <dbReference type="NCBI Taxonomy" id="3153579"/>
    <lineage>
        <taxon>Bacteria</taxon>
        <taxon>Pseudomonadati</taxon>
        <taxon>Pseudomonadota</taxon>
        <taxon>Alphaproteobacteria</taxon>
        <taxon>Hyphomicrobiales</taxon>
        <taxon>Phyllobacteriaceae</taxon>
        <taxon>Aquibium</taxon>
    </lineage>
</organism>
<reference evidence="3 4" key="1">
    <citation type="submission" date="2024-05" db="EMBL/GenBank/DDBJ databases">
        <authorList>
            <person name="Jiang F."/>
        </authorList>
    </citation>
    <scope>NUCLEOTIDE SEQUENCE [LARGE SCALE GENOMIC DNA]</scope>
    <source>
        <strain evidence="3 4">LZ166</strain>
    </source>
</reference>
<dbReference type="PANTHER" id="PTHR35811:SF1">
    <property type="entry name" value="HTH OST-TYPE DOMAIN-CONTAINING PROTEIN"/>
    <property type="match status" value="1"/>
</dbReference>
<keyword evidence="4" id="KW-1185">Reference proteome</keyword>
<dbReference type="EMBL" id="JBDPGJ010000001">
    <property type="protein sequence ID" value="MEX0404846.1"/>
    <property type="molecule type" value="Genomic_DNA"/>
</dbReference>
<dbReference type="Pfam" id="PF01936">
    <property type="entry name" value="NYN"/>
    <property type="match status" value="1"/>
</dbReference>
<protein>
    <submittedName>
        <fullName evidence="3">NYN domain-containing protein</fullName>
    </submittedName>
</protein>
<feature type="region of interest" description="Disordered" evidence="1">
    <location>
        <begin position="115"/>
        <end position="136"/>
    </location>
</feature>
<feature type="domain" description="NYN" evidence="2">
    <location>
        <begin position="3"/>
        <end position="106"/>
    </location>
</feature>
<sequence>MARYVVGDFSANRLAEWTRIARDHALEPLFQISCGKGKNSADIALTIRAMDLLAQNVFKGFLIVSSDCDFAPLALRLRRAGVAAYGMGAAKADGAWRSACTQFFDLVATSSRAPATAATAKPDAKRKAGTPKPAWSEQDGEILRRILRNSADSKSSWVTLTHLGKFVRQEFGERFGKGKLLKRLSTDASFQLSKQGSSLVVRLKPCGEPGGATKAPKAVPLPAGKKQSAGTALASVE</sequence>
<comment type="caution">
    <text evidence="3">The sequence shown here is derived from an EMBL/GenBank/DDBJ whole genome shotgun (WGS) entry which is preliminary data.</text>
</comment>
<name>A0ABV3SDT9_9HYPH</name>
<dbReference type="Gene3D" id="3.40.50.1010">
    <property type="entry name" value="5'-nuclease"/>
    <property type="match status" value="1"/>
</dbReference>
<evidence type="ECO:0000313" key="3">
    <source>
        <dbReference type="EMBL" id="MEX0404846.1"/>
    </source>
</evidence>
<dbReference type="PANTHER" id="PTHR35811">
    <property type="entry name" value="SLR1870 PROTEIN"/>
    <property type="match status" value="1"/>
</dbReference>
<proteinExistence type="predicted"/>
<evidence type="ECO:0000313" key="4">
    <source>
        <dbReference type="Proteomes" id="UP001556692"/>
    </source>
</evidence>